<sequence length="209" mass="22957">MAQVPVEDVREQLKALSNEELREQLVKHGLSVGPVMGTTRKVYEKKLLNLLSPSNGPETPARANGSPAPTTPQASSQGNGRETSPLVRRSVTPLAQPHESTPILPKKVRASPSPMITEEVDDDEDYCGEESFRIIPELSHPVEHSFKDSRSVGNVFGIFAVLLAIIAVITVFLFEKESKEFVAPYVKLGKEWAQKASEKASSYVASYRN</sequence>
<dbReference type="CDD" id="cd12940">
    <property type="entry name" value="LEM_LAP2_LEMD1"/>
    <property type="match status" value="1"/>
</dbReference>
<dbReference type="InterPro" id="IPR003887">
    <property type="entry name" value="LEM_dom"/>
</dbReference>
<dbReference type="PROSITE" id="PS50954">
    <property type="entry name" value="LEM"/>
    <property type="match status" value="1"/>
</dbReference>
<evidence type="ECO:0000313" key="4">
    <source>
        <dbReference type="Proteomes" id="UP000095287"/>
    </source>
</evidence>
<keyword evidence="2" id="KW-1133">Transmembrane helix</keyword>
<feature type="compositionally biased region" description="Polar residues" evidence="1">
    <location>
        <begin position="67"/>
        <end position="82"/>
    </location>
</feature>
<evidence type="ECO:0000313" key="5">
    <source>
        <dbReference type="WBParaSite" id="L893_g5126.t2"/>
    </source>
</evidence>
<dbReference type="Gene3D" id="1.10.720.40">
    <property type="match status" value="1"/>
</dbReference>
<keyword evidence="2" id="KW-0812">Transmembrane</keyword>
<protein>
    <submittedName>
        <fullName evidence="5">LEM domain-containing protein</fullName>
    </submittedName>
</protein>
<feature type="transmembrane region" description="Helical" evidence="2">
    <location>
        <begin position="155"/>
        <end position="174"/>
    </location>
</feature>
<dbReference type="PANTHER" id="PTHR12019:SF9">
    <property type="entry name" value="THYMOPOIETIN"/>
    <property type="match status" value="1"/>
</dbReference>
<name>A0A1I8AEI9_9BILA</name>
<dbReference type="InterPro" id="IPR051656">
    <property type="entry name" value="LEM_domain"/>
</dbReference>
<dbReference type="AlphaFoldDB" id="A0A1I8AEI9"/>
<dbReference type="Pfam" id="PF03020">
    <property type="entry name" value="LEM"/>
    <property type="match status" value="1"/>
</dbReference>
<keyword evidence="4" id="KW-1185">Reference proteome</keyword>
<dbReference type="FunFam" id="1.10.720.40:FF:000001">
    <property type="entry name" value="LEM domain containing 2, isoform CRA_a"/>
    <property type="match status" value="1"/>
</dbReference>
<dbReference type="Proteomes" id="UP000095287">
    <property type="component" value="Unplaced"/>
</dbReference>
<dbReference type="PANTHER" id="PTHR12019">
    <property type="entry name" value="LAMINA-ASSOCIATED POLYPEPTIDE THYMOPOIETIN"/>
    <property type="match status" value="1"/>
</dbReference>
<organism evidence="4 5">
    <name type="scientific">Steinernema glaseri</name>
    <dbReference type="NCBI Taxonomy" id="37863"/>
    <lineage>
        <taxon>Eukaryota</taxon>
        <taxon>Metazoa</taxon>
        <taxon>Ecdysozoa</taxon>
        <taxon>Nematoda</taxon>
        <taxon>Chromadorea</taxon>
        <taxon>Rhabditida</taxon>
        <taxon>Tylenchina</taxon>
        <taxon>Panagrolaimomorpha</taxon>
        <taxon>Strongyloidoidea</taxon>
        <taxon>Steinernematidae</taxon>
        <taxon>Steinernema</taxon>
    </lineage>
</organism>
<keyword evidence="2" id="KW-0472">Membrane</keyword>
<dbReference type="SMART" id="SM00540">
    <property type="entry name" value="LEM"/>
    <property type="match status" value="1"/>
</dbReference>
<evidence type="ECO:0000256" key="1">
    <source>
        <dbReference type="SAM" id="MobiDB-lite"/>
    </source>
</evidence>
<feature type="region of interest" description="Disordered" evidence="1">
    <location>
        <begin position="50"/>
        <end position="122"/>
    </location>
</feature>
<accession>A0A1I8AEI9</accession>
<dbReference type="InterPro" id="IPR011015">
    <property type="entry name" value="LEM/LEM-like_dom_sf"/>
</dbReference>
<evidence type="ECO:0000256" key="2">
    <source>
        <dbReference type="SAM" id="Phobius"/>
    </source>
</evidence>
<dbReference type="SUPFAM" id="SSF63451">
    <property type="entry name" value="LEM domain"/>
    <property type="match status" value="1"/>
</dbReference>
<dbReference type="WBParaSite" id="L893_g5126.t2">
    <property type="protein sequence ID" value="L893_g5126.t2"/>
    <property type="gene ID" value="L893_g5126"/>
</dbReference>
<feature type="domain" description="LEM" evidence="3">
    <location>
        <begin position="10"/>
        <end position="54"/>
    </location>
</feature>
<evidence type="ECO:0000259" key="3">
    <source>
        <dbReference type="PROSITE" id="PS50954"/>
    </source>
</evidence>
<proteinExistence type="predicted"/>
<reference evidence="5" key="1">
    <citation type="submission" date="2016-11" db="UniProtKB">
        <authorList>
            <consortium name="WormBaseParasite"/>
        </authorList>
    </citation>
    <scope>IDENTIFICATION</scope>
</reference>